<evidence type="ECO:0008006" key="3">
    <source>
        <dbReference type="Google" id="ProtNLM"/>
    </source>
</evidence>
<evidence type="ECO:0000313" key="2">
    <source>
        <dbReference type="Proteomes" id="UP000184514"/>
    </source>
</evidence>
<reference evidence="1 2" key="1">
    <citation type="submission" date="2016-10" db="EMBL/GenBank/DDBJ databases">
        <title>Genome sequence of Planktotalea frisia SH6-1.</title>
        <authorList>
            <person name="Poehlein A."/>
            <person name="Bakenhus I."/>
            <person name="Voget S."/>
            <person name="Brinkhoff T."/>
            <person name="Simon M."/>
        </authorList>
    </citation>
    <scope>NUCLEOTIDE SEQUENCE [LARGE SCALE GENOMIC DNA]</scope>
    <source>
        <strain evidence="1 2">SH6-1</strain>
    </source>
</reference>
<comment type="caution">
    <text evidence="1">The sequence shown here is derived from an EMBL/GenBank/DDBJ whole genome shotgun (WGS) entry which is preliminary data.</text>
</comment>
<dbReference type="RefSeq" id="WP_072632274.1">
    <property type="nucleotide sequence ID" value="NZ_MLCB01000205.1"/>
</dbReference>
<name>A0A1L9NRR7_9RHOB</name>
<dbReference type="InterPro" id="IPR007263">
    <property type="entry name" value="DCC1-like"/>
</dbReference>
<gene>
    <name evidence="1" type="ORF">PFRI_37890</name>
</gene>
<dbReference type="GO" id="GO:0015035">
    <property type="term" value="F:protein-disulfide reductase activity"/>
    <property type="evidence" value="ECO:0007669"/>
    <property type="project" value="InterPro"/>
</dbReference>
<dbReference type="OrthoDB" id="9801773at2"/>
<dbReference type="AlphaFoldDB" id="A0A1L9NRR7"/>
<protein>
    <recommendedName>
        <fullName evidence="3">Thiol-disulfide oxidoreductase DCC</fullName>
    </recommendedName>
</protein>
<sequence length="123" mass="14063">MANLEVLYNDDCPICSREIKHYAGLSGDDVTFVKITEQSAADWGLTEEQAAKQIHARSGGNVTVGVDAFVSVWQRLPYYRSLSLIVGWRPIRFITDIVYRNVLAPLLFAMHKRRQRRQVNSPR</sequence>
<accession>A0A1L9NRR7</accession>
<evidence type="ECO:0000313" key="1">
    <source>
        <dbReference type="EMBL" id="OJI92008.1"/>
    </source>
</evidence>
<proteinExistence type="predicted"/>
<dbReference type="EMBL" id="MLCB01000205">
    <property type="protein sequence ID" value="OJI92008.1"/>
    <property type="molecule type" value="Genomic_DNA"/>
</dbReference>
<dbReference type="Proteomes" id="UP000184514">
    <property type="component" value="Unassembled WGS sequence"/>
</dbReference>
<dbReference type="Pfam" id="PF04134">
    <property type="entry name" value="DCC1-like"/>
    <property type="match status" value="1"/>
</dbReference>
<organism evidence="1 2">
    <name type="scientific">Planktotalea frisia</name>
    <dbReference type="NCBI Taxonomy" id="696762"/>
    <lineage>
        <taxon>Bacteria</taxon>
        <taxon>Pseudomonadati</taxon>
        <taxon>Pseudomonadota</taxon>
        <taxon>Alphaproteobacteria</taxon>
        <taxon>Rhodobacterales</taxon>
        <taxon>Paracoccaceae</taxon>
        <taxon>Planktotalea</taxon>
    </lineage>
</organism>
<keyword evidence="2" id="KW-1185">Reference proteome</keyword>